<dbReference type="InterPro" id="IPR001173">
    <property type="entry name" value="Glyco_trans_2-like"/>
</dbReference>
<dbReference type="PANTHER" id="PTHR43685:SF2">
    <property type="entry name" value="GLYCOSYLTRANSFERASE 2-LIKE DOMAIN-CONTAINING PROTEIN"/>
    <property type="match status" value="1"/>
</dbReference>
<evidence type="ECO:0000313" key="3">
    <source>
        <dbReference type="Proteomes" id="UP000319865"/>
    </source>
</evidence>
<sequence length="311" mass="34601">MTGTPETWPTVGVVVPTHQRPALLRRTLMAILAQDVPIGLDVVVVFDRSTPDLTLEQLSTGNRRVRVMTNQRTPGLAGNRNTGILALETDWVAFCDDDDTWAPGKLRAQLERARRHPEAVLVTTSITVAYEDSPEVARLAGQEEIRHADLLRSRMAMLHSSTVLLRRSALLGPLGLVDEQIPGSQNEDWDLLLRAAALAPIQHVDEPLVRVPWGRTSYFSRKWETLGDSLEYMLQRHPGIADDDRGAARVYGQLAFSNAALGRRRTAVRWAHRALSRQWREPRAFIALAVAGGLITPERVLATLNERGRGI</sequence>
<dbReference type="CDD" id="cd00761">
    <property type="entry name" value="Glyco_tranf_GTA_type"/>
    <property type="match status" value="1"/>
</dbReference>
<gene>
    <name evidence="2" type="ORF">FHU33_4218</name>
</gene>
<dbReference type="InterPro" id="IPR050834">
    <property type="entry name" value="Glycosyltransf_2"/>
</dbReference>
<accession>A0A543P0L7</accession>
<dbReference type="Gene3D" id="3.90.550.10">
    <property type="entry name" value="Spore Coat Polysaccharide Biosynthesis Protein SpsA, Chain A"/>
    <property type="match status" value="1"/>
</dbReference>
<dbReference type="AlphaFoldDB" id="A0A543P0L7"/>
<dbReference type="EMBL" id="VFQE01000002">
    <property type="protein sequence ID" value="TQN37563.1"/>
    <property type="molecule type" value="Genomic_DNA"/>
</dbReference>
<keyword evidence="2" id="KW-0808">Transferase</keyword>
<evidence type="ECO:0000313" key="2">
    <source>
        <dbReference type="EMBL" id="TQN37563.1"/>
    </source>
</evidence>
<dbReference type="RefSeq" id="WP_142027514.1">
    <property type="nucleotide sequence ID" value="NZ_VFQE01000002.1"/>
</dbReference>
<dbReference type="Proteomes" id="UP000319865">
    <property type="component" value="Unassembled WGS sequence"/>
</dbReference>
<dbReference type="Pfam" id="PF00535">
    <property type="entry name" value="Glycos_transf_2"/>
    <property type="match status" value="1"/>
</dbReference>
<comment type="caution">
    <text evidence="2">The sequence shown here is derived from an EMBL/GenBank/DDBJ whole genome shotgun (WGS) entry which is preliminary data.</text>
</comment>
<feature type="domain" description="Glycosyltransferase 2-like" evidence="1">
    <location>
        <begin position="13"/>
        <end position="170"/>
    </location>
</feature>
<dbReference type="PANTHER" id="PTHR43685">
    <property type="entry name" value="GLYCOSYLTRANSFERASE"/>
    <property type="match status" value="1"/>
</dbReference>
<dbReference type="InterPro" id="IPR029044">
    <property type="entry name" value="Nucleotide-diphossugar_trans"/>
</dbReference>
<evidence type="ECO:0000259" key="1">
    <source>
        <dbReference type="Pfam" id="PF00535"/>
    </source>
</evidence>
<protein>
    <submittedName>
        <fullName evidence="2">Glycosyl transferase family 2</fullName>
    </submittedName>
</protein>
<organism evidence="2 3">
    <name type="scientific">Blastococcus colisei</name>
    <dbReference type="NCBI Taxonomy" id="1564162"/>
    <lineage>
        <taxon>Bacteria</taxon>
        <taxon>Bacillati</taxon>
        <taxon>Actinomycetota</taxon>
        <taxon>Actinomycetes</taxon>
        <taxon>Geodermatophilales</taxon>
        <taxon>Geodermatophilaceae</taxon>
        <taxon>Blastococcus</taxon>
    </lineage>
</organism>
<reference evidence="2 3" key="1">
    <citation type="submission" date="2019-06" db="EMBL/GenBank/DDBJ databases">
        <title>Sequencing the genomes of 1000 actinobacteria strains.</title>
        <authorList>
            <person name="Klenk H.-P."/>
        </authorList>
    </citation>
    <scope>NUCLEOTIDE SEQUENCE [LARGE SCALE GENOMIC DNA]</scope>
    <source>
        <strain evidence="2 3">DSM 46837</strain>
    </source>
</reference>
<keyword evidence="3" id="KW-1185">Reference proteome</keyword>
<dbReference type="GO" id="GO:0016740">
    <property type="term" value="F:transferase activity"/>
    <property type="evidence" value="ECO:0007669"/>
    <property type="project" value="UniProtKB-KW"/>
</dbReference>
<dbReference type="SUPFAM" id="SSF53448">
    <property type="entry name" value="Nucleotide-diphospho-sugar transferases"/>
    <property type="match status" value="1"/>
</dbReference>
<dbReference type="OrthoDB" id="153025at2"/>
<proteinExistence type="predicted"/>
<name>A0A543P0L7_9ACTN</name>